<dbReference type="NCBIfam" id="TIGR00392">
    <property type="entry name" value="ileS"/>
    <property type="match status" value="1"/>
</dbReference>
<evidence type="ECO:0000256" key="1">
    <source>
        <dbReference type="ARBA" id="ARBA00004173"/>
    </source>
</evidence>
<comment type="caution">
    <text evidence="15">The sequence shown here is derived from an EMBL/GenBank/DDBJ whole genome shotgun (WGS) entry which is preliminary data.</text>
</comment>
<dbReference type="Gene3D" id="3.40.50.620">
    <property type="entry name" value="HUPs"/>
    <property type="match status" value="2"/>
</dbReference>
<dbReference type="PROSITE" id="PS00178">
    <property type="entry name" value="AA_TRNA_LIGASE_I"/>
    <property type="match status" value="1"/>
</dbReference>
<sequence length="953" mass="105917">MSRNWASTLKLPKSTFPPRPLPHNRERYIKQCADEFYEWQRQHRPGDDTYLLHDGPPYANGDLHAGHALNKILKDIILRVKVQQGRRVDYIPGWDCHGLPIELKAVDAAKGKKMSPGAIRKAARKLASKTVLKQMKSFRTYAVMADWDRRWTTMDKAYEIEQLRLFQRMAASGLIYRKYKPVYWSPSSGTALAEAELEYNEDHVSRAAYVRFPIIGGTSSLPGLPESTKLYALIWTTTPWTLPANRAIAVCDDLNYHIVRMGKNAILVADGCLERLSKMLFGEGVTPEVLDTVKGSQLSTLTYRNPLQGKVGLPQPFIHADFVTADSGSGLVHCAPGHGFDDYLACSALGISGIAPVDNDGRFTEEAFPDAPERLNGLSVLENGGAVVLDILGEDVLDVNQFRHKYPYDWRTKQPIIIRATAQWFADVGSIKEQALAALEEVQFVPETGRNRLEAFVKGRSEWCISRQRAWGVPIPVIYNAHGEAVINDQVIDHIISVVEERGMDAWWNDDPHDPAWVPSSLGDAAQFTRGTDTMDVWFDSGSSWAQIDRQADLYLEGSDQHRGWFQSSLLTRVAAKVGHNPTSSTTTLGLSPFKTLITHGFTLDKAGKKMSKSLGNTISADQVMDGSLLPPLKVKKKGGDGKPVADALGPDALRLWVAGSDYTRDIVLGDSVLMSIHQSLIKYRTIIKMLTGSMHESARTTPLTALDHIALVQLKTVMAEVATHYDNHEFNKAISAINHWIVNDLSAFYLEALKDRLYCADGGGILEPIFMGFLRMLAPITPVLVEEAWEYRPAWLQQDTSVLHPLKQLYSSPLIGSSRLAFDETEILRAIPIIRSTHDAIKAAAEEARGNKWLGSMLQSSVVLKVENSAALEILEKYKNELDAIFVVSSVDINGELPGDEVGWKVVRECEVGTVVVLPPRLRKCPRCWRYVAEAEDKLCARCDSVVGEGVD</sequence>
<keyword evidence="16" id="KW-1185">Reference proteome</keyword>
<evidence type="ECO:0000256" key="5">
    <source>
        <dbReference type="ARBA" id="ARBA00022741"/>
    </source>
</evidence>
<evidence type="ECO:0000256" key="7">
    <source>
        <dbReference type="ARBA" id="ARBA00022917"/>
    </source>
</evidence>
<dbReference type="InterPro" id="IPR009080">
    <property type="entry name" value="tRNAsynth_Ia_anticodon-bd"/>
</dbReference>
<dbReference type="Pfam" id="PF08264">
    <property type="entry name" value="Anticodon_1"/>
    <property type="match status" value="1"/>
</dbReference>
<dbReference type="InterPro" id="IPR009008">
    <property type="entry name" value="Val/Leu/Ile-tRNA-synth_edit"/>
</dbReference>
<dbReference type="Proteomes" id="UP001175000">
    <property type="component" value="Unassembled WGS sequence"/>
</dbReference>
<evidence type="ECO:0000259" key="13">
    <source>
        <dbReference type="Pfam" id="PF00133"/>
    </source>
</evidence>
<keyword evidence="8 12" id="KW-0030">Aminoacyl-tRNA synthetase</keyword>
<evidence type="ECO:0000313" key="16">
    <source>
        <dbReference type="Proteomes" id="UP001175000"/>
    </source>
</evidence>
<dbReference type="SUPFAM" id="SSF47323">
    <property type="entry name" value="Anticodon-binding domain of a subclass of class I aminoacyl-tRNA synthetases"/>
    <property type="match status" value="1"/>
</dbReference>
<evidence type="ECO:0000256" key="12">
    <source>
        <dbReference type="RuleBase" id="RU363035"/>
    </source>
</evidence>
<dbReference type="InterPro" id="IPR002300">
    <property type="entry name" value="aa-tRNA-synth_Ia"/>
</dbReference>
<dbReference type="AlphaFoldDB" id="A0AA39XF58"/>
<dbReference type="SUPFAM" id="SSF50677">
    <property type="entry name" value="ValRS/IleRS/LeuRS editing domain"/>
    <property type="match status" value="1"/>
</dbReference>
<dbReference type="GO" id="GO:0006428">
    <property type="term" value="P:isoleucyl-tRNA aminoacylation"/>
    <property type="evidence" value="ECO:0007669"/>
    <property type="project" value="InterPro"/>
</dbReference>
<reference evidence="15" key="1">
    <citation type="submission" date="2023-06" db="EMBL/GenBank/DDBJ databases">
        <title>Genome-scale phylogeny and comparative genomics of the fungal order Sordariales.</title>
        <authorList>
            <consortium name="Lawrence Berkeley National Laboratory"/>
            <person name="Hensen N."/>
            <person name="Bonometti L."/>
            <person name="Westerberg I."/>
            <person name="Brannstrom I.O."/>
            <person name="Guillou S."/>
            <person name="Cros-Aarteil S."/>
            <person name="Calhoun S."/>
            <person name="Haridas S."/>
            <person name="Kuo A."/>
            <person name="Mondo S."/>
            <person name="Pangilinan J."/>
            <person name="Riley R."/>
            <person name="Labutti K."/>
            <person name="Andreopoulos B."/>
            <person name="Lipzen A."/>
            <person name="Chen C."/>
            <person name="Yanf M."/>
            <person name="Daum C."/>
            <person name="Ng V."/>
            <person name="Clum A."/>
            <person name="Steindorff A."/>
            <person name="Ohm R."/>
            <person name="Martin F."/>
            <person name="Silar P."/>
            <person name="Natvig D."/>
            <person name="Lalanne C."/>
            <person name="Gautier V."/>
            <person name="Ament-Velasquez S.L."/>
            <person name="Kruys A."/>
            <person name="Hutchinson M.I."/>
            <person name="Powell A.J."/>
            <person name="Barry K."/>
            <person name="Miller A.N."/>
            <person name="Grigoriev I.V."/>
            <person name="Debuchy R."/>
            <person name="Gladieux P."/>
            <person name="Thoren M.H."/>
            <person name="Johannesson H."/>
        </authorList>
    </citation>
    <scope>NUCLEOTIDE SEQUENCE</scope>
    <source>
        <strain evidence="15">CBS 606.72</strain>
    </source>
</reference>
<evidence type="ECO:0000256" key="10">
    <source>
        <dbReference type="ARBA" id="ARBA00048359"/>
    </source>
</evidence>
<dbReference type="InterPro" id="IPR002301">
    <property type="entry name" value="Ile-tRNA-ligase"/>
</dbReference>
<dbReference type="PANTHER" id="PTHR42765:SF1">
    <property type="entry name" value="ISOLEUCINE--TRNA LIGASE, MITOCHONDRIAL"/>
    <property type="match status" value="1"/>
</dbReference>
<keyword evidence="4 12" id="KW-0436">Ligase</keyword>
<dbReference type="Gene3D" id="1.10.10.830">
    <property type="entry name" value="Ile-tRNA synthetase CP2 domain-like"/>
    <property type="match status" value="1"/>
</dbReference>
<dbReference type="Pfam" id="PF00133">
    <property type="entry name" value="tRNA-synt_1"/>
    <property type="match status" value="1"/>
</dbReference>
<dbReference type="PANTHER" id="PTHR42765">
    <property type="entry name" value="SOLEUCYL-TRNA SYNTHETASE"/>
    <property type="match status" value="1"/>
</dbReference>
<proteinExistence type="inferred from homology"/>
<dbReference type="GO" id="GO:0005524">
    <property type="term" value="F:ATP binding"/>
    <property type="evidence" value="ECO:0007669"/>
    <property type="project" value="UniProtKB-KW"/>
</dbReference>
<accession>A0AA39XF58</accession>
<dbReference type="PRINTS" id="PR00984">
    <property type="entry name" value="TRNASYNTHILE"/>
</dbReference>
<comment type="catalytic activity">
    <reaction evidence="10">
        <text>tRNA(Ile) + L-isoleucine + ATP = L-isoleucyl-tRNA(Ile) + AMP + diphosphate</text>
        <dbReference type="Rhea" id="RHEA:11060"/>
        <dbReference type="Rhea" id="RHEA-COMP:9666"/>
        <dbReference type="Rhea" id="RHEA-COMP:9695"/>
        <dbReference type="ChEBI" id="CHEBI:30616"/>
        <dbReference type="ChEBI" id="CHEBI:33019"/>
        <dbReference type="ChEBI" id="CHEBI:58045"/>
        <dbReference type="ChEBI" id="CHEBI:78442"/>
        <dbReference type="ChEBI" id="CHEBI:78528"/>
        <dbReference type="ChEBI" id="CHEBI:456215"/>
        <dbReference type="EC" id="6.1.1.5"/>
    </reaction>
</comment>
<dbReference type="CDD" id="cd07960">
    <property type="entry name" value="Anticodon_Ia_Ile_BEm"/>
    <property type="match status" value="1"/>
</dbReference>
<organism evidence="15 16">
    <name type="scientific">Immersiella caudata</name>
    <dbReference type="NCBI Taxonomy" id="314043"/>
    <lineage>
        <taxon>Eukaryota</taxon>
        <taxon>Fungi</taxon>
        <taxon>Dikarya</taxon>
        <taxon>Ascomycota</taxon>
        <taxon>Pezizomycotina</taxon>
        <taxon>Sordariomycetes</taxon>
        <taxon>Sordariomycetidae</taxon>
        <taxon>Sordariales</taxon>
        <taxon>Lasiosphaeriaceae</taxon>
        <taxon>Immersiella</taxon>
    </lineage>
</organism>
<dbReference type="InterPro" id="IPR033708">
    <property type="entry name" value="Anticodon_Ile_BEm"/>
</dbReference>
<dbReference type="Gene3D" id="1.10.730.20">
    <property type="match status" value="1"/>
</dbReference>
<keyword evidence="7 12" id="KW-0648">Protein biosynthesis</keyword>
<comment type="similarity">
    <text evidence="2 12">Belongs to the class-I aminoacyl-tRNA synthetase family.</text>
</comment>
<keyword evidence="5 12" id="KW-0547">Nucleotide-binding</keyword>
<dbReference type="InterPro" id="IPR050081">
    <property type="entry name" value="Ile-tRNA_ligase"/>
</dbReference>
<dbReference type="GO" id="GO:0004822">
    <property type="term" value="F:isoleucine-tRNA ligase activity"/>
    <property type="evidence" value="ECO:0007669"/>
    <property type="project" value="UniProtKB-EC"/>
</dbReference>
<dbReference type="GO" id="GO:0032543">
    <property type="term" value="P:mitochondrial translation"/>
    <property type="evidence" value="ECO:0007669"/>
    <property type="project" value="TreeGrafter"/>
</dbReference>
<evidence type="ECO:0000259" key="14">
    <source>
        <dbReference type="Pfam" id="PF08264"/>
    </source>
</evidence>
<evidence type="ECO:0000256" key="3">
    <source>
        <dbReference type="ARBA" id="ARBA00013165"/>
    </source>
</evidence>
<keyword evidence="6 12" id="KW-0067">ATP-binding</keyword>
<dbReference type="InterPro" id="IPR001412">
    <property type="entry name" value="aa-tRNA-synth_I_CS"/>
</dbReference>
<dbReference type="FunFam" id="3.40.50.620:FF:000111">
    <property type="entry name" value="Mitochondrial isoleucyl-tRNA synthetase"/>
    <property type="match status" value="1"/>
</dbReference>
<dbReference type="EC" id="6.1.1.5" evidence="3"/>
<dbReference type="GO" id="GO:0000049">
    <property type="term" value="F:tRNA binding"/>
    <property type="evidence" value="ECO:0007669"/>
    <property type="project" value="InterPro"/>
</dbReference>
<evidence type="ECO:0000256" key="8">
    <source>
        <dbReference type="ARBA" id="ARBA00023146"/>
    </source>
</evidence>
<protein>
    <recommendedName>
        <fullName evidence="11">Isoleucine--tRNA ligase, mitochondrial</fullName>
        <ecNumber evidence="3">6.1.1.5</ecNumber>
    </recommendedName>
    <alternativeName>
        <fullName evidence="9">Isoleucyl-tRNA synthetase</fullName>
    </alternativeName>
</protein>
<gene>
    <name evidence="15" type="ORF">B0T14DRAFT_505092</name>
</gene>
<evidence type="ECO:0000256" key="2">
    <source>
        <dbReference type="ARBA" id="ARBA00005594"/>
    </source>
</evidence>
<evidence type="ECO:0000256" key="4">
    <source>
        <dbReference type="ARBA" id="ARBA00022598"/>
    </source>
</evidence>
<feature type="domain" description="Aminoacyl-tRNA synthetase class Ia" evidence="13">
    <location>
        <begin position="34"/>
        <end position="668"/>
    </location>
</feature>
<comment type="subcellular location">
    <subcellularLocation>
        <location evidence="1">Mitochondrion</location>
    </subcellularLocation>
</comment>
<name>A0AA39XF58_9PEZI</name>
<dbReference type="EMBL" id="JAULSU010000001">
    <property type="protein sequence ID" value="KAK0632784.1"/>
    <property type="molecule type" value="Genomic_DNA"/>
</dbReference>
<dbReference type="Gene3D" id="3.90.740.10">
    <property type="entry name" value="Valyl/Leucyl/Isoleucyl-tRNA synthetase, editing domain"/>
    <property type="match status" value="1"/>
</dbReference>
<evidence type="ECO:0000256" key="11">
    <source>
        <dbReference type="ARBA" id="ARBA00068280"/>
    </source>
</evidence>
<feature type="domain" description="Methionyl/Valyl/Leucyl/Isoleucyl-tRNA synthetase anticodon-binding" evidence="14">
    <location>
        <begin position="708"/>
        <end position="809"/>
    </location>
</feature>
<evidence type="ECO:0000256" key="6">
    <source>
        <dbReference type="ARBA" id="ARBA00022840"/>
    </source>
</evidence>
<dbReference type="GO" id="GO:0002161">
    <property type="term" value="F:aminoacyl-tRNA deacylase activity"/>
    <property type="evidence" value="ECO:0007669"/>
    <property type="project" value="InterPro"/>
</dbReference>
<evidence type="ECO:0000256" key="9">
    <source>
        <dbReference type="ARBA" id="ARBA00032665"/>
    </source>
</evidence>
<dbReference type="InterPro" id="IPR014729">
    <property type="entry name" value="Rossmann-like_a/b/a_fold"/>
</dbReference>
<dbReference type="SUPFAM" id="SSF52374">
    <property type="entry name" value="Nucleotidylyl transferase"/>
    <property type="match status" value="1"/>
</dbReference>
<dbReference type="GO" id="GO:0005739">
    <property type="term" value="C:mitochondrion"/>
    <property type="evidence" value="ECO:0007669"/>
    <property type="project" value="UniProtKB-SubCell"/>
</dbReference>
<dbReference type="InterPro" id="IPR013155">
    <property type="entry name" value="M/V/L/I-tRNA-synth_anticd-bd"/>
</dbReference>
<evidence type="ECO:0000313" key="15">
    <source>
        <dbReference type="EMBL" id="KAK0632784.1"/>
    </source>
</evidence>